<dbReference type="Proteomes" id="UP000678895">
    <property type="component" value="Unassembled WGS sequence"/>
</dbReference>
<accession>A0A920CKH1</accession>
<dbReference type="RefSeq" id="WP_301627334.1">
    <property type="nucleotide sequence ID" value="NZ_BORS01000007.1"/>
</dbReference>
<proteinExistence type="predicted"/>
<protein>
    <submittedName>
        <fullName evidence="1">Uncharacterized protein</fullName>
    </submittedName>
</protein>
<reference evidence="1" key="1">
    <citation type="submission" date="2021-03" db="EMBL/GenBank/DDBJ databases">
        <title>Antimicrobial resistance genes in bacteria isolated from Japanese honey, and their potential for conferring macrolide and lincosamide resistance in the American foulbrood pathogen Paenibacillus larvae.</title>
        <authorList>
            <person name="Okamoto M."/>
            <person name="Kumagai M."/>
            <person name="Kanamori H."/>
            <person name="Takamatsu D."/>
        </authorList>
    </citation>
    <scope>NUCLEOTIDE SEQUENCE</scope>
    <source>
        <strain evidence="1">J41TS4</strain>
    </source>
</reference>
<keyword evidence="2" id="KW-1185">Reference proteome</keyword>
<comment type="caution">
    <text evidence="1">The sequence shown here is derived from an EMBL/GenBank/DDBJ whole genome shotgun (WGS) entry which is preliminary data.</text>
</comment>
<name>A0A920CKH1_9BACL</name>
<evidence type="ECO:0000313" key="1">
    <source>
        <dbReference type="EMBL" id="GIO42520.1"/>
    </source>
</evidence>
<sequence length="68" mass="7903">MNLPVRIKARDDFTARFALSLVGGKYRDGTYPKFEFVSQEHKREYELKLRELEGKKNDHSGNCSHSSN</sequence>
<gene>
    <name evidence="1" type="ORF">J41TS4_22780</name>
</gene>
<dbReference type="AlphaFoldDB" id="A0A920CKH1"/>
<organism evidence="1 2">
    <name type="scientific">Paenibacillus apis</name>
    <dbReference type="NCBI Taxonomy" id="1792174"/>
    <lineage>
        <taxon>Bacteria</taxon>
        <taxon>Bacillati</taxon>
        <taxon>Bacillota</taxon>
        <taxon>Bacilli</taxon>
        <taxon>Bacillales</taxon>
        <taxon>Paenibacillaceae</taxon>
        <taxon>Paenibacillus</taxon>
    </lineage>
</organism>
<dbReference type="EMBL" id="BORS01000007">
    <property type="protein sequence ID" value="GIO42520.1"/>
    <property type="molecule type" value="Genomic_DNA"/>
</dbReference>
<evidence type="ECO:0000313" key="2">
    <source>
        <dbReference type="Proteomes" id="UP000678895"/>
    </source>
</evidence>